<dbReference type="AlphaFoldDB" id="A0A858SUY7"/>
<dbReference type="InterPro" id="IPR036465">
    <property type="entry name" value="vWFA_dom_sf"/>
</dbReference>
<sequence length="464" mass="51435">MIFMMLMICGIAVDLMQNEVMRTRVQNTLDRAILAAADLDQPLRADDVVDDYFAKAGMSDFLEDVSITPGADLPTTNYRIVTAEARTRTPTSYMSMTGVDWLPVYTSGTAEEVIEKTEISLVLDISGSMRFEGRIGNMRLAANDFITAVLDGVAVNTTSVNLVPYAGQTNPGRLVFDRAGGVPFGETTINADGDPEPYGFTYTFTPEPAEGEEPAEDPEEVEIYVPYNTVSSCLEIGSDDFDNIDLPSGGYAQTPYFMNWSIDWPTMDWGWCPQNDTTIQYAQNNIDTLKEYINRIRLHDGTGTHYGMKYGVALLNPSSNDTFRALNAEGLIPDAFTDRPGAFEDEDTRKFIVLMTDGQITEQVRPKNPTYYKNPDDELAGRGGDREQISSKGTNVSSFYKMCDEAKENGILIYTIAFEAPSAAVDQMRNCASAPAFFYDVEGVEIRTAFKSIARQINQLRLTQ</sequence>
<dbReference type="Pfam" id="PF13400">
    <property type="entry name" value="Tad"/>
    <property type="match status" value="1"/>
</dbReference>
<reference evidence="3 4" key="1">
    <citation type="submission" date="2020-02" db="EMBL/GenBank/DDBJ databases">
        <title>Genome sequence of Roseobacter ponti.</title>
        <authorList>
            <person name="Hollensteiner J."/>
            <person name="Schneider D."/>
            <person name="Poehlein A."/>
            <person name="Daniel R."/>
        </authorList>
    </citation>
    <scope>NUCLEOTIDE SEQUENCE [LARGE SCALE GENOMIC DNA]</scope>
    <source>
        <strain evidence="3 4">DSM 106830</strain>
    </source>
</reference>
<dbReference type="Proteomes" id="UP000503308">
    <property type="component" value="Chromosome"/>
</dbReference>
<dbReference type="KEGG" id="rpon:G3256_10960"/>
<dbReference type="EMBL" id="CP048788">
    <property type="protein sequence ID" value="QJF51642.1"/>
    <property type="molecule type" value="Genomic_DNA"/>
</dbReference>
<dbReference type="InterPro" id="IPR028087">
    <property type="entry name" value="Tad_N"/>
</dbReference>
<organism evidence="3 4">
    <name type="scientific">Roseobacter ponti</name>
    <dbReference type="NCBI Taxonomy" id="1891787"/>
    <lineage>
        <taxon>Bacteria</taxon>
        <taxon>Pseudomonadati</taxon>
        <taxon>Pseudomonadota</taxon>
        <taxon>Alphaproteobacteria</taxon>
        <taxon>Rhodobacterales</taxon>
        <taxon>Roseobacteraceae</taxon>
        <taxon>Roseobacter</taxon>
    </lineage>
</organism>
<dbReference type="SUPFAM" id="SSF53300">
    <property type="entry name" value="vWA-like"/>
    <property type="match status" value="1"/>
</dbReference>
<evidence type="ECO:0000313" key="3">
    <source>
        <dbReference type="EMBL" id="QJF51642.1"/>
    </source>
</evidence>
<name>A0A858SUY7_9RHOB</name>
<protein>
    <recommendedName>
        <fullName evidence="2">Putative Flp pilus-assembly TadG-like N-terminal domain-containing protein</fullName>
    </recommendedName>
</protein>
<evidence type="ECO:0000313" key="4">
    <source>
        <dbReference type="Proteomes" id="UP000503308"/>
    </source>
</evidence>
<keyword evidence="4" id="KW-1185">Reference proteome</keyword>
<dbReference type="Gene3D" id="3.40.50.410">
    <property type="entry name" value="von Willebrand factor, type A domain"/>
    <property type="match status" value="1"/>
</dbReference>
<feature type="domain" description="Putative Flp pilus-assembly TadG-like N-terminal" evidence="2">
    <location>
        <begin position="2"/>
        <end position="37"/>
    </location>
</feature>
<gene>
    <name evidence="3" type="ORF">G3256_10960</name>
</gene>
<evidence type="ECO:0000259" key="2">
    <source>
        <dbReference type="Pfam" id="PF13400"/>
    </source>
</evidence>
<evidence type="ECO:0000256" key="1">
    <source>
        <dbReference type="SAM" id="MobiDB-lite"/>
    </source>
</evidence>
<accession>A0A858SUY7</accession>
<feature type="region of interest" description="Disordered" evidence="1">
    <location>
        <begin position="365"/>
        <end position="390"/>
    </location>
</feature>
<proteinExistence type="predicted"/>
<feature type="compositionally biased region" description="Basic and acidic residues" evidence="1">
    <location>
        <begin position="374"/>
        <end position="389"/>
    </location>
</feature>